<reference evidence="2" key="1">
    <citation type="submission" date="2023-06" db="EMBL/GenBank/DDBJ databases">
        <title>Genome-scale phylogeny and comparative genomics of the fungal order Sordariales.</title>
        <authorList>
            <consortium name="Lawrence Berkeley National Laboratory"/>
            <person name="Hensen N."/>
            <person name="Bonometti L."/>
            <person name="Westerberg I."/>
            <person name="Brannstrom I.O."/>
            <person name="Guillou S."/>
            <person name="Cros-Aarteil S."/>
            <person name="Calhoun S."/>
            <person name="Haridas S."/>
            <person name="Kuo A."/>
            <person name="Mondo S."/>
            <person name="Pangilinan J."/>
            <person name="Riley R."/>
            <person name="Labutti K."/>
            <person name="Andreopoulos B."/>
            <person name="Lipzen A."/>
            <person name="Chen C."/>
            <person name="Yanf M."/>
            <person name="Daum C."/>
            <person name="Ng V."/>
            <person name="Clum A."/>
            <person name="Steindorff A."/>
            <person name="Ohm R."/>
            <person name="Martin F."/>
            <person name="Silar P."/>
            <person name="Natvig D."/>
            <person name="Lalanne C."/>
            <person name="Gautier V."/>
            <person name="Ament-Velasquez S.L."/>
            <person name="Kruys A."/>
            <person name="Hutchinson M.I."/>
            <person name="Powell A.J."/>
            <person name="Barry K."/>
            <person name="Miller A.N."/>
            <person name="Grigoriev I.V."/>
            <person name="Debuchy R."/>
            <person name="Gladieux P."/>
            <person name="Thoren M.H."/>
            <person name="Johannesson H."/>
        </authorList>
    </citation>
    <scope>NUCLEOTIDE SEQUENCE</scope>
    <source>
        <strain evidence="2">CBS 540.89</strain>
    </source>
</reference>
<proteinExistence type="predicted"/>
<feature type="transmembrane region" description="Helical" evidence="1">
    <location>
        <begin position="78"/>
        <end position="97"/>
    </location>
</feature>
<dbReference type="Proteomes" id="UP001172159">
    <property type="component" value="Unassembled WGS sequence"/>
</dbReference>
<keyword evidence="3" id="KW-1185">Reference proteome</keyword>
<name>A0AA40ASM7_9PEZI</name>
<organism evidence="2 3">
    <name type="scientific">Apiosordaria backusii</name>
    <dbReference type="NCBI Taxonomy" id="314023"/>
    <lineage>
        <taxon>Eukaryota</taxon>
        <taxon>Fungi</taxon>
        <taxon>Dikarya</taxon>
        <taxon>Ascomycota</taxon>
        <taxon>Pezizomycotina</taxon>
        <taxon>Sordariomycetes</taxon>
        <taxon>Sordariomycetidae</taxon>
        <taxon>Sordariales</taxon>
        <taxon>Lasiosphaeriaceae</taxon>
        <taxon>Apiosordaria</taxon>
    </lineage>
</organism>
<dbReference type="AlphaFoldDB" id="A0AA40ASM7"/>
<evidence type="ECO:0000256" key="1">
    <source>
        <dbReference type="SAM" id="Phobius"/>
    </source>
</evidence>
<comment type="caution">
    <text evidence="2">The sequence shown here is derived from an EMBL/GenBank/DDBJ whole genome shotgun (WGS) entry which is preliminary data.</text>
</comment>
<dbReference type="EMBL" id="JAUKTV010000012">
    <property type="protein sequence ID" value="KAK0721285.1"/>
    <property type="molecule type" value="Genomic_DNA"/>
</dbReference>
<evidence type="ECO:0000313" key="3">
    <source>
        <dbReference type="Proteomes" id="UP001172159"/>
    </source>
</evidence>
<accession>A0AA40ASM7</accession>
<evidence type="ECO:0000313" key="2">
    <source>
        <dbReference type="EMBL" id="KAK0721285.1"/>
    </source>
</evidence>
<keyword evidence="1" id="KW-0472">Membrane</keyword>
<gene>
    <name evidence="2" type="ORF">B0T21DRAFT_373315</name>
</gene>
<sequence>MLPSLSNLSCIQVDRSSSFRAARWDATFCSSVFLGSRIYPANQQPLQSLLLMCLVAAVATWASAAAEIEVVCVAYHMAFIYLPQFLSCFGLLAFPLFCIETVLLLPNVATPRACLPSKLCIHSFYMTWLSYHKSAVYSA</sequence>
<protein>
    <submittedName>
        <fullName evidence="2">Uncharacterized protein</fullName>
    </submittedName>
</protein>
<feature type="transmembrane region" description="Helical" evidence="1">
    <location>
        <begin position="46"/>
        <end position="66"/>
    </location>
</feature>
<keyword evidence="1" id="KW-1133">Transmembrane helix</keyword>
<keyword evidence="1" id="KW-0812">Transmembrane</keyword>